<proteinExistence type="inferred from homology"/>
<evidence type="ECO:0000256" key="7">
    <source>
        <dbReference type="PIRSR" id="PIRSR625650-3"/>
    </source>
</evidence>
<organism evidence="10">
    <name type="scientific">Neobacillus citreus</name>
    <dbReference type="NCBI Taxonomy" id="2833578"/>
    <lineage>
        <taxon>Bacteria</taxon>
        <taxon>Bacillati</taxon>
        <taxon>Bacillota</taxon>
        <taxon>Bacilli</taxon>
        <taxon>Bacillales</taxon>
        <taxon>Bacillaceae</taxon>
        <taxon>Neobacillus</taxon>
    </lineage>
</organism>
<evidence type="ECO:0000313" key="11">
    <source>
        <dbReference type="EMBL" id="MCH6266350.1"/>
    </source>
</evidence>
<evidence type="ECO:0000256" key="2">
    <source>
        <dbReference type="ARBA" id="ARBA00022630"/>
    </source>
</evidence>
<evidence type="ECO:0000256" key="5">
    <source>
        <dbReference type="PIRSR" id="PIRSR625650-1"/>
    </source>
</evidence>
<keyword evidence="4" id="KW-0560">Oxidoreductase</keyword>
<accession>A0A942SUC0</accession>
<dbReference type="Gene3D" id="3.30.300.330">
    <property type="match status" value="1"/>
</dbReference>
<name>A0A942SUC0_9BACI</name>
<dbReference type="GO" id="GO:0008609">
    <property type="term" value="F:alkylglycerone-phosphate synthase activity"/>
    <property type="evidence" value="ECO:0007669"/>
    <property type="project" value="InterPro"/>
</dbReference>
<protein>
    <submittedName>
        <fullName evidence="10">FAD-binding oxidoreductase</fullName>
    </submittedName>
</protein>
<dbReference type="AlphaFoldDB" id="A0A942SUC0"/>
<dbReference type="PROSITE" id="PS51387">
    <property type="entry name" value="FAD_PCMH"/>
    <property type="match status" value="1"/>
</dbReference>
<dbReference type="SUPFAM" id="SSF55103">
    <property type="entry name" value="FAD-linked oxidases, C-terminal domain"/>
    <property type="match status" value="1"/>
</dbReference>
<feature type="domain" description="FAD-binding PCMH-type" evidence="9">
    <location>
        <begin position="93"/>
        <end position="275"/>
    </location>
</feature>
<dbReference type="GO" id="GO:0016491">
    <property type="term" value="F:oxidoreductase activity"/>
    <property type="evidence" value="ECO:0007669"/>
    <property type="project" value="UniProtKB-KW"/>
</dbReference>
<dbReference type="RefSeq" id="WP_213140035.1">
    <property type="nucleotide sequence ID" value="NZ_JAGYPE020000019.1"/>
</dbReference>
<comment type="similarity">
    <text evidence="1">Belongs to the FAD-binding oxidoreductase/transferase type 4 family.</text>
</comment>
<dbReference type="Gene3D" id="3.30.465.10">
    <property type="match status" value="1"/>
</dbReference>
<dbReference type="EMBL" id="JAGYPE020000019">
    <property type="protein sequence ID" value="MCH6266350.1"/>
    <property type="molecule type" value="Genomic_DNA"/>
</dbReference>
<comment type="cofactor">
    <cofactor evidence="7">
        <name>FAD</name>
        <dbReference type="ChEBI" id="CHEBI:57692"/>
    </cofactor>
</comment>
<evidence type="ECO:0000256" key="4">
    <source>
        <dbReference type="ARBA" id="ARBA00023002"/>
    </source>
</evidence>
<dbReference type="PANTHER" id="PTHR46568:SF1">
    <property type="entry name" value="ALKYLDIHYDROXYACETONEPHOSPHATE SYNTHASE, PEROXISOMAL"/>
    <property type="match status" value="1"/>
</dbReference>
<dbReference type="GO" id="GO:0071949">
    <property type="term" value="F:FAD binding"/>
    <property type="evidence" value="ECO:0007669"/>
    <property type="project" value="InterPro"/>
</dbReference>
<evidence type="ECO:0000313" key="10">
    <source>
        <dbReference type="EMBL" id="MBS4180003.1"/>
    </source>
</evidence>
<dbReference type="Pfam" id="PF02913">
    <property type="entry name" value="FAD-oxidase_C"/>
    <property type="match status" value="1"/>
</dbReference>
<feature type="binding site" evidence="6">
    <location>
        <position position="392"/>
    </location>
    <ligand>
        <name>substrate</name>
    </ligand>
</feature>
<evidence type="ECO:0000313" key="12">
    <source>
        <dbReference type="Proteomes" id="UP000677265"/>
    </source>
</evidence>
<evidence type="ECO:0000256" key="6">
    <source>
        <dbReference type="PIRSR" id="PIRSR625650-2"/>
    </source>
</evidence>
<keyword evidence="3 7" id="KW-0274">FAD</keyword>
<dbReference type="EMBL" id="JAGYPE010000001">
    <property type="protein sequence ID" value="MBS4180003.1"/>
    <property type="molecule type" value="Genomic_DNA"/>
</dbReference>
<dbReference type="InterPro" id="IPR016164">
    <property type="entry name" value="FAD-linked_Oxase-like_C"/>
</dbReference>
<dbReference type="InterPro" id="IPR006094">
    <property type="entry name" value="Oxid_FAD_bind_N"/>
</dbReference>
<sequence length="534" mass="59276">MTPRKMKFWGWGYEDGLSPQVQNQVEAAMAKRFGVSEWKKTPPPVIDEISLKQPRINIPQSLKHLCTNDTHERLSHTYGKSYRDVVRAFRRDFMNAPDIVAFPGTENELINILDWCNDIHAAAIIYGGGTSVVGGVEPEIDDRYSGSVSIDLRNFNQVLEIDKVSRAARIQAGIRGPAIEKQLKEQDLTLRFFPQSFEFSTLGGWIATRAGGHFATLHTHIDDLVQSLRVITPKGVVETRRLPGSGAGPSPDRMFIGSEGTLGIITEAWVRLQDRPVYRTAASVRFPDFQSGVKAVRVLSQSGLYPSNCRLLDAGEAHDSGAGDGKTAVLMLGFESHDHLLDVWMIRALECCKEFGGVYGQDVIKTRKDSSASREGDVGTWRNAFIQAPYLRDVLVGLGIIVETFETAITWDRFEAFHTGVMEAAKKAVREISGHNGWVTCRITHVYPDGPAPYYIVKALGKPGSELEQWDEIKAAVSEAIISLGGTITHHHAVGRDHRPWYDKQRPDLFASALKSVKRTLDPCYILNPGVLID</sequence>
<comment type="caution">
    <text evidence="10">The sequence shown here is derived from an EMBL/GenBank/DDBJ whole genome shotgun (WGS) entry which is preliminary data.</text>
</comment>
<dbReference type="Pfam" id="PF01565">
    <property type="entry name" value="FAD_binding_4"/>
    <property type="match status" value="1"/>
</dbReference>
<evidence type="ECO:0000256" key="3">
    <source>
        <dbReference type="ARBA" id="ARBA00022827"/>
    </source>
</evidence>
<dbReference type="Proteomes" id="UP000677265">
    <property type="component" value="Unassembled WGS sequence"/>
</dbReference>
<keyword evidence="2" id="KW-0285">Flavoprotein</keyword>
<gene>
    <name evidence="10" type="ORF">KHB02_01240</name>
    <name evidence="11" type="ORF">KHB02_012540</name>
</gene>
<feature type="binding site" evidence="7">
    <location>
        <begin position="259"/>
        <end position="265"/>
    </location>
    <ligand>
        <name>FAD</name>
        <dbReference type="ChEBI" id="CHEBI:57692"/>
    </ligand>
</feature>
<dbReference type="GO" id="GO:0008610">
    <property type="term" value="P:lipid biosynthetic process"/>
    <property type="evidence" value="ECO:0007669"/>
    <property type="project" value="InterPro"/>
</dbReference>
<dbReference type="InterPro" id="IPR025650">
    <property type="entry name" value="Alkyl-DHAP_Synthase"/>
</dbReference>
<evidence type="ECO:0000256" key="1">
    <source>
        <dbReference type="ARBA" id="ARBA00008000"/>
    </source>
</evidence>
<keyword evidence="12" id="KW-1185">Reference proteome</keyword>
<dbReference type="InterPro" id="IPR016166">
    <property type="entry name" value="FAD-bd_PCMH"/>
</dbReference>
<dbReference type="SUPFAM" id="SSF56176">
    <property type="entry name" value="FAD-binding/transporter-associated domain-like"/>
    <property type="match status" value="1"/>
</dbReference>
<feature type="site" description="Important for enzyme activity" evidence="8">
    <location>
        <position position="310"/>
    </location>
</feature>
<reference evidence="10" key="1">
    <citation type="submission" date="2021-05" db="EMBL/GenBank/DDBJ databases">
        <title>Novel Bacillus species.</title>
        <authorList>
            <person name="Liu G."/>
        </authorList>
    </citation>
    <scope>NUCLEOTIDE SEQUENCE</scope>
    <source>
        <strain evidence="10 12">FJAT-50051</strain>
    </source>
</reference>
<dbReference type="InterPro" id="IPR004113">
    <property type="entry name" value="FAD-bd_oxidored_4_C"/>
</dbReference>
<feature type="active site" description="Proton donor/acceptor" evidence="5">
    <location>
        <position position="454"/>
    </location>
</feature>
<evidence type="ECO:0000259" key="9">
    <source>
        <dbReference type="PROSITE" id="PS51387"/>
    </source>
</evidence>
<evidence type="ECO:0000256" key="8">
    <source>
        <dbReference type="PIRSR" id="PIRSR625650-4"/>
    </source>
</evidence>
<dbReference type="PANTHER" id="PTHR46568">
    <property type="entry name" value="ALKYLDIHYDROXYACETONEPHOSPHATE SYNTHASE, PEROXISOMAL"/>
    <property type="match status" value="1"/>
</dbReference>
<dbReference type="InterPro" id="IPR036318">
    <property type="entry name" value="FAD-bd_PCMH-like_sf"/>
</dbReference>
<dbReference type="InterPro" id="IPR016169">
    <property type="entry name" value="FAD-bd_PCMH_sub2"/>
</dbReference>